<accession>A0A1I7WPF6</accession>
<name>A0A1I7WPF6_HETBA</name>
<organism evidence="1 2">
    <name type="scientific">Heterorhabditis bacteriophora</name>
    <name type="common">Entomopathogenic nematode worm</name>
    <dbReference type="NCBI Taxonomy" id="37862"/>
    <lineage>
        <taxon>Eukaryota</taxon>
        <taxon>Metazoa</taxon>
        <taxon>Ecdysozoa</taxon>
        <taxon>Nematoda</taxon>
        <taxon>Chromadorea</taxon>
        <taxon>Rhabditida</taxon>
        <taxon>Rhabditina</taxon>
        <taxon>Rhabditomorpha</taxon>
        <taxon>Strongyloidea</taxon>
        <taxon>Heterorhabditidae</taxon>
        <taxon>Heterorhabditis</taxon>
    </lineage>
</organism>
<proteinExistence type="predicted"/>
<reference evidence="2" key="1">
    <citation type="submission" date="2016-11" db="UniProtKB">
        <authorList>
            <consortium name="WormBaseParasite"/>
        </authorList>
    </citation>
    <scope>IDENTIFICATION</scope>
</reference>
<sequence>MVPINVVDTCSIKELHDMQKFISNTIIP</sequence>
<evidence type="ECO:0000313" key="1">
    <source>
        <dbReference type="Proteomes" id="UP000095283"/>
    </source>
</evidence>
<dbReference type="Proteomes" id="UP000095283">
    <property type="component" value="Unplaced"/>
</dbReference>
<protein>
    <submittedName>
        <fullName evidence="2">Uncharacterized protein</fullName>
    </submittedName>
</protein>
<evidence type="ECO:0000313" key="2">
    <source>
        <dbReference type="WBParaSite" id="Hba_07026"/>
    </source>
</evidence>
<dbReference type="AlphaFoldDB" id="A0A1I7WPF6"/>
<dbReference type="WBParaSite" id="Hba_07026">
    <property type="protein sequence ID" value="Hba_07026"/>
    <property type="gene ID" value="Hba_07026"/>
</dbReference>
<keyword evidence="1" id="KW-1185">Reference proteome</keyword>